<dbReference type="PANTHER" id="PTHR42852:SF6">
    <property type="entry name" value="THIOL:DISULFIDE INTERCHANGE PROTEIN DSBE"/>
    <property type="match status" value="1"/>
</dbReference>
<proteinExistence type="predicted"/>
<evidence type="ECO:0000259" key="6">
    <source>
        <dbReference type="PROSITE" id="PS51352"/>
    </source>
</evidence>
<dbReference type="RefSeq" id="WP_092409215.1">
    <property type="nucleotide sequence ID" value="NZ_FOVF01000024.1"/>
</dbReference>
<dbReference type="PANTHER" id="PTHR42852">
    <property type="entry name" value="THIOL:DISULFIDE INTERCHANGE PROTEIN DSBE"/>
    <property type="match status" value="1"/>
</dbReference>
<name>A0A1I4ZB10_9GAMM</name>
<dbReference type="EMBL" id="FOVF01000024">
    <property type="protein sequence ID" value="SFN47149.1"/>
    <property type="molecule type" value="Genomic_DNA"/>
</dbReference>
<keyword evidence="8" id="KW-1185">Reference proteome</keyword>
<evidence type="ECO:0000256" key="1">
    <source>
        <dbReference type="ARBA" id="ARBA00004196"/>
    </source>
</evidence>
<dbReference type="PROSITE" id="PS51352">
    <property type="entry name" value="THIOREDOXIN_2"/>
    <property type="match status" value="1"/>
</dbReference>
<dbReference type="STRING" id="578942.SAMN05216289_12414"/>
<dbReference type="AlphaFoldDB" id="A0A1I4ZB10"/>
<keyword evidence="4" id="KW-0676">Redox-active center</keyword>
<feature type="chain" id="PRO_5011555789" evidence="5">
    <location>
        <begin position="22"/>
        <end position="176"/>
    </location>
</feature>
<dbReference type="GO" id="GO:0015036">
    <property type="term" value="F:disulfide oxidoreductase activity"/>
    <property type="evidence" value="ECO:0007669"/>
    <property type="project" value="UniProtKB-ARBA"/>
</dbReference>
<feature type="signal peptide" evidence="5">
    <location>
        <begin position="1"/>
        <end position="21"/>
    </location>
</feature>
<reference evidence="7 8" key="1">
    <citation type="submission" date="2016-10" db="EMBL/GenBank/DDBJ databases">
        <authorList>
            <person name="de Groot N.N."/>
        </authorList>
    </citation>
    <scope>NUCLEOTIDE SEQUENCE [LARGE SCALE GENOMIC DNA]</scope>
    <source>
        <strain evidence="7 8">CGMCC 1.7659</strain>
    </source>
</reference>
<organism evidence="7 8">
    <name type="scientific">Dokdonella immobilis</name>
    <dbReference type="NCBI Taxonomy" id="578942"/>
    <lineage>
        <taxon>Bacteria</taxon>
        <taxon>Pseudomonadati</taxon>
        <taxon>Pseudomonadota</taxon>
        <taxon>Gammaproteobacteria</taxon>
        <taxon>Lysobacterales</taxon>
        <taxon>Rhodanobacteraceae</taxon>
        <taxon>Dokdonella</taxon>
    </lineage>
</organism>
<accession>A0A1I4ZB10</accession>
<dbReference type="InterPro" id="IPR013740">
    <property type="entry name" value="Redoxin"/>
</dbReference>
<dbReference type="SUPFAM" id="SSF52833">
    <property type="entry name" value="Thioredoxin-like"/>
    <property type="match status" value="1"/>
</dbReference>
<sequence length="176" mass="19943">MRFASILIALLLILFANRLHAESLVGSPAPDSLGMDNAKRPVHVSDYRGKVVVLTFWASWCGYCLKELPIFENLQRKVGSEQIAVIAINTDRDRDKYRTMRRRMKDFQLTLTVDANKEGIAEAYGVSGLPHMVLVDKQGRVAYIHVGYSEESLPRFVYEINSLLEREVEASADVRN</sequence>
<keyword evidence="2" id="KW-0201">Cytochrome c-type biogenesis</keyword>
<comment type="subcellular location">
    <subcellularLocation>
        <location evidence="1">Cell envelope</location>
    </subcellularLocation>
</comment>
<dbReference type="GO" id="GO:0030313">
    <property type="term" value="C:cell envelope"/>
    <property type="evidence" value="ECO:0007669"/>
    <property type="project" value="UniProtKB-SubCell"/>
</dbReference>
<evidence type="ECO:0000256" key="3">
    <source>
        <dbReference type="ARBA" id="ARBA00023157"/>
    </source>
</evidence>
<gene>
    <name evidence="7" type="ORF">SAMN05216289_12414</name>
</gene>
<evidence type="ECO:0000313" key="7">
    <source>
        <dbReference type="EMBL" id="SFN47149.1"/>
    </source>
</evidence>
<evidence type="ECO:0000256" key="4">
    <source>
        <dbReference type="ARBA" id="ARBA00023284"/>
    </source>
</evidence>
<feature type="domain" description="Thioredoxin" evidence="6">
    <location>
        <begin position="23"/>
        <end position="165"/>
    </location>
</feature>
<evidence type="ECO:0000313" key="8">
    <source>
        <dbReference type="Proteomes" id="UP000198575"/>
    </source>
</evidence>
<dbReference type="Gene3D" id="3.40.30.10">
    <property type="entry name" value="Glutaredoxin"/>
    <property type="match status" value="1"/>
</dbReference>
<dbReference type="InterPro" id="IPR013766">
    <property type="entry name" value="Thioredoxin_domain"/>
</dbReference>
<keyword evidence="5" id="KW-0732">Signal</keyword>
<dbReference type="Pfam" id="PF08534">
    <property type="entry name" value="Redoxin"/>
    <property type="match status" value="1"/>
</dbReference>
<dbReference type="GO" id="GO:0017004">
    <property type="term" value="P:cytochrome complex assembly"/>
    <property type="evidence" value="ECO:0007669"/>
    <property type="project" value="UniProtKB-KW"/>
</dbReference>
<dbReference type="OrthoDB" id="9796554at2"/>
<dbReference type="Proteomes" id="UP000198575">
    <property type="component" value="Unassembled WGS sequence"/>
</dbReference>
<keyword evidence="3" id="KW-1015">Disulfide bond</keyword>
<dbReference type="InterPro" id="IPR050553">
    <property type="entry name" value="Thioredoxin_ResA/DsbE_sf"/>
</dbReference>
<dbReference type="CDD" id="cd02966">
    <property type="entry name" value="TlpA_like_family"/>
    <property type="match status" value="1"/>
</dbReference>
<dbReference type="InterPro" id="IPR036249">
    <property type="entry name" value="Thioredoxin-like_sf"/>
</dbReference>
<evidence type="ECO:0000256" key="5">
    <source>
        <dbReference type="SAM" id="SignalP"/>
    </source>
</evidence>
<dbReference type="InterPro" id="IPR017937">
    <property type="entry name" value="Thioredoxin_CS"/>
</dbReference>
<protein>
    <submittedName>
        <fullName evidence="7">Peroxiredoxin</fullName>
    </submittedName>
</protein>
<evidence type="ECO:0000256" key="2">
    <source>
        <dbReference type="ARBA" id="ARBA00022748"/>
    </source>
</evidence>
<dbReference type="PROSITE" id="PS00194">
    <property type="entry name" value="THIOREDOXIN_1"/>
    <property type="match status" value="1"/>
</dbReference>